<dbReference type="InterPro" id="IPR029787">
    <property type="entry name" value="Nucleotide_cyclase"/>
</dbReference>
<dbReference type="PANTHER" id="PTHR45138">
    <property type="entry name" value="REGULATORY COMPONENTS OF SENSORY TRANSDUCTION SYSTEM"/>
    <property type="match status" value="1"/>
</dbReference>
<keyword evidence="7" id="KW-1185">Reference proteome</keyword>
<dbReference type="SUPFAM" id="SSF55073">
    <property type="entry name" value="Nucleotide cyclase"/>
    <property type="match status" value="1"/>
</dbReference>
<protein>
    <recommendedName>
        <fullName evidence="1">diguanylate cyclase</fullName>
        <ecNumber evidence="1">2.7.7.65</ecNumber>
    </recommendedName>
</protein>
<dbReference type="GO" id="GO:0052621">
    <property type="term" value="F:diguanylate cyclase activity"/>
    <property type="evidence" value="ECO:0007669"/>
    <property type="project" value="UniProtKB-EC"/>
</dbReference>
<dbReference type="InterPro" id="IPR011006">
    <property type="entry name" value="CheY-like_superfamily"/>
</dbReference>
<dbReference type="SMART" id="SM00267">
    <property type="entry name" value="GGDEF"/>
    <property type="match status" value="1"/>
</dbReference>
<dbReference type="InterPro" id="IPR050469">
    <property type="entry name" value="Diguanylate_Cyclase"/>
</dbReference>
<dbReference type="EC" id="2.7.7.65" evidence="1"/>
<dbReference type="InterPro" id="IPR000160">
    <property type="entry name" value="GGDEF_dom"/>
</dbReference>
<dbReference type="InterPro" id="IPR001789">
    <property type="entry name" value="Sig_transdc_resp-reg_receiver"/>
</dbReference>
<dbReference type="NCBIfam" id="TIGR00254">
    <property type="entry name" value="GGDEF"/>
    <property type="match status" value="1"/>
</dbReference>
<keyword evidence="6" id="KW-0808">Transferase</keyword>
<feature type="domain" description="GGDEF" evidence="5">
    <location>
        <begin position="332"/>
        <end position="481"/>
    </location>
</feature>
<keyword evidence="3" id="KW-0597">Phosphoprotein</keyword>
<dbReference type="Proteomes" id="UP001597213">
    <property type="component" value="Unassembled WGS sequence"/>
</dbReference>
<dbReference type="CDD" id="cd01949">
    <property type="entry name" value="GGDEF"/>
    <property type="match status" value="1"/>
</dbReference>
<evidence type="ECO:0000259" key="4">
    <source>
        <dbReference type="PROSITE" id="PS50110"/>
    </source>
</evidence>
<evidence type="ECO:0000256" key="2">
    <source>
        <dbReference type="ARBA" id="ARBA00034247"/>
    </source>
</evidence>
<evidence type="ECO:0000256" key="1">
    <source>
        <dbReference type="ARBA" id="ARBA00012528"/>
    </source>
</evidence>
<keyword evidence="6" id="KW-0548">Nucleotidyltransferase</keyword>
<dbReference type="Pfam" id="PF00990">
    <property type="entry name" value="GGDEF"/>
    <property type="match status" value="1"/>
</dbReference>
<dbReference type="Pfam" id="PF00072">
    <property type="entry name" value="Response_reg"/>
    <property type="match status" value="1"/>
</dbReference>
<proteinExistence type="predicted"/>
<reference evidence="7" key="1">
    <citation type="journal article" date="2019" name="Int. J. Syst. Evol. Microbiol.">
        <title>The Global Catalogue of Microorganisms (GCM) 10K type strain sequencing project: providing services to taxonomists for standard genome sequencing and annotation.</title>
        <authorList>
            <consortium name="The Broad Institute Genomics Platform"/>
            <consortium name="The Broad Institute Genome Sequencing Center for Infectious Disease"/>
            <person name="Wu L."/>
            <person name="Ma J."/>
        </authorList>
    </citation>
    <scope>NUCLEOTIDE SEQUENCE [LARGE SCALE GENOMIC DNA]</scope>
    <source>
        <strain evidence="7">CCUG 56029</strain>
    </source>
</reference>
<dbReference type="EMBL" id="JBHUEN010000013">
    <property type="protein sequence ID" value="MFD1881052.1"/>
    <property type="molecule type" value="Genomic_DNA"/>
</dbReference>
<evidence type="ECO:0000313" key="6">
    <source>
        <dbReference type="EMBL" id="MFD1881052.1"/>
    </source>
</evidence>
<comment type="catalytic activity">
    <reaction evidence="2">
        <text>2 GTP = 3',3'-c-di-GMP + 2 diphosphate</text>
        <dbReference type="Rhea" id="RHEA:24898"/>
        <dbReference type="ChEBI" id="CHEBI:33019"/>
        <dbReference type="ChEBI" id="CHEBI:37565"/>
        <dbReference type="ChEBI" id="CHEBI:58805"/>
        <dbReference type="EC" id="2.7.7.65"/>
    </reaction>
</comment>
<gene>
    <name evidence="6" type="ORF">ACFSCT_04900</name>
</gene>
<comment type="caution">
    <text evidence="6">The sequence shown here is derived from an EMBL/GenBank/DDBJ whole genome shotgun (WGS) entry which is preliminary data.</text>
</comment>
<feature type="modified residue" description="4-aspartylphosphate" evidence="3">
    <location>
        <position position="53"/>
    </location>
</feature>
<dbReference type="PANTHER" id="PTHR45138:SF9">
    <property type="entry name" value="DIGUANYLATE CYCLASE DGCM-RELATED"/>
    <property type="match status" value="1"/>
</dbReference>
<dbReference type="PROSITE" id="PS50887">
    <property type="entry name" value="GGDEF"/>
    <property type="match status" value="1"/>
</dbReference>
<dbReference type="Gene3D" id="3.30.70.270">
    <property type="match status" value="1"/>
</dbReference>
<dbReference type="SUPFAM" id="SSF52172">
    <property type="entry name" value="CheY-like"/>
    <property type="match status" value="1"/>
</dbReference>
<accession>A0ABW4R4E7</accession>
<evidence type="ECO:0000259" key="5">
    <source>
        <dbReference type="PROSITE" id="PS50887"/>
    </source>
</evidence>
<sequence length="493" mass="52643">MTGKILIADGVSTNRITLKVKLASACYDTVLAATGVETMRLARLLQPDMIILDAGMPDESGIALCKRLRRDPETAAIPVILIAEQDARVLALQAGAADVLSRPLDGMLLMARVRSILRDMSADDGDMRHLPFPAGGSSAGDQLSGLAETAAAFLPKQTDGEIALVAASPGQAMSWRHALQGPLNARMRIYDAESALTQASLGNVPDLYLIAADLERRGDGLRLMSELRARRGSRDSVYVVALLPDQVEMAAIAFDLGAGDVIPVHMSATDAQETALRIRAQVAHKRRADRRRRETAATRVLAVTDPLTGLYNRRHALPALERMLGATGPGCRGVAVLTLDIDRFKSINDRFGHPAGDEVLRIVSGRLREATLPGDLLSRIGGEEFLIALPDKTAQDAWLCAERLRTCVGERPIHVASQPGAHDAVPLSVTVSIGLAHLPGASAGYLRDTPAQLTQIAMAISDRALLGAKAGGRDRVCMADPGWQPAQHEQLAL</sequence>
<dbReference type="InterPro" id="IPR043128">
    <property type="entry name" value="Rev_trsase/Diguanyl_cyclase"/>
</dbReference>
<feature type="domain" description="Response regulatory" evidence="4">
    <location>
        <begin position="4"/>
        <end position="117"/>
    </location>
</feature>
<organism evidence="6 7">
    <name type="scientific">Paracoccus pacificus</name>
    <dbReference type="NCBI Taxonomy" id="1463598"/>
    <lineage>
        <taxon>Bacteria</taxon>
        <taxon>Pseudomonadati</taxon>
        <taxon>Pseudomonadota</taxon>
        <taxon>Alphaproteobacteria</taxon>
        <taxon>Rhodobacterales</taxon>
        <taxon>Paracoccaceae</taxon>
        <taxon>Paracoccus</taxon>
    </lineage>
</organism>
<evidence type="ECO:0000313" key="7">
    <source>
        <dbReference type="Proteomes" id="UP001597213"/>
    </source>
</evidence>
<dbReference type="RefSeq" id="WP_379140579.1">
    <property type="nucleotide sequence ID" value="NZ_JBHUEN010000013.1"/>
</dbReference>
<evidence type="ECO:0000256" key="3">
    <source>
        <dbReference type="PROSITE-ProRule" id="PRU00169"/>
    </source>
</evidence>
<dbReference type="SMART" id="SM00448">
    <property type="entry name" value="REC"/>
    <property type="match status" value="1"/>
</dbReference>
<dbReference type="Gene3D" id="3.40.50.2300">
    <property type="match status" value="1"/>
</dbReference>
<name>A0ABW4R4E7_9RHOB</name>
<dbReference type="PROSITE" id="PS50110">
    <property type="entry name" value="RESPONSE_REGULATORY"/>
    <property type="match status" value="1"/>
</dbReference>